<dbReference type="Proteomes" id="UP001055057">
    <property type="component" value="Unassembled WGS sequence"/>
</dbReference>
<gene>
    <name evidence="2" type="ORF">MPOCJGCO_4573</name>
</gene>
<feature type="compositionally biased region" description="Basic and acidic residues" evidence="1">
    <location>
        <begin position="333"/>
        <end position="344"/>
    </location>
</feature>
<evidence type="ECO:0000313" key="2">
    <source>
        <dbReference type="EMBL" id="GJE62440.1"/>
    </source>
</evidence>
<proteinExistence type="predicted"/>
<dbReference type="EMBL" id="BPRB01000322">
    <property type="protein sequence ID" value="GJE62440.1"/>
    <property type="molecule type" value="Genomic_DNA"/>
</dbReference>
<feature type="region of interest" description="Disordered" evidence="1">
    <location>
        <begin position="333"/>
        <end position="355"/>
    </location>
</feature>
<evidence type="ECO:0008006" key="4">
    <source>
        <dbReference type="Google" id="ProtNLM"/>
    </source>
</evidence>
<dbReference type="SUPFAM" id="SSF52540">
    <property type="entry name" value="P-loop containing nucleoside triphosphate hydrolases"/>
    <property type="match status" value="1"/>
</dbReference>
<name>A0ABQ4U4U7_9HYPH</name>
<reference evidence="2" key="1">
    <citation type="journal article" date="2021" name="Front. Microbiol.">
        <title>Comprehensive Comparative Genomics and Phenotyping of Methylobacterium Species.</title>
        <authorList>
            <person name="Alessa O."/>
            <person name="Ogura Y."/>
            <person name="Fujitani Y."/>
            <person name="Takami H."/>
            <person name="Hayashi T."/>
            <person name="Sahin N."/>
            <person name="Tani A."/>
        </authorList>
    </citation>
    <scope>NUCLEOTIDE SEQUENCE</scope>
    <source>
        <strain evidence="2">DSM 23632</strain>
    </source>
</reference>
<evidence type="ECO:0000313" key="3">
    <source>
        <dbReference type="Proteomes" id="UP001055057"/>
    </source>
</evidence>
<comment type="caution">
    <text evidence="2">The sequence shown here is derived from an EMBL/GenBank/DDBJ whole genome shotgun (WGS) entry which is preliminary data.</text>
</comment>
<keyword evidence="3" id="KW-1185">Reference proteome</keyword>
<evidence type="ECO:0000256" key="1">
    <source>
        <dbReference type="SAM" id="MobiDB-lite"/>
    </source>
</evidence>
<reference evidence="2" key="2">
    <citation type="submission" date="2021-08" db="EMBL/GenBank/DDBJ databases">
        <authorList>
            <person name="Tani A."/>
            <person name="Ola A."/>
            <person name="Ogura Y."/>
            <person name="Katsura K."/>
            <person name="Hayashi T."/>
        </authorList>
    </citation>
    <scope>NUCLEOTIDE SEQUENCE</scope>
    <source>
        <strain evidence="2">DSM 23632</strain>
    </source>
</reference>
<protein>
    <recommendedName>
        <fullName evidence="4">Orc1-like AAA ATPase domain-containing protein</fullName>
    </recommendedName>
</protein>
<organism evidence="2 3">
    <name type="scientific">Methylobacterium trifolii</name>
    <dbReference type="NCBI Taxonomy" id="1003092"/>
    <lineage>
        <taxon>Bacteria</taxon>
        <taxon>Pseudomonadati</taxon>
        <taxon>Pseudomonadota</taxon>
        <taxon>Alphaproteobacteria</taxon>
        <taxon>Hyphomicrobiales</taxon>
        <taxon>Methylobacteriaceae</taxon>
        <taxon>Methylobacterium</taxon>
    </lineage>
</organism>
<accession>A0ABQ4U4U7</accession>
<dbReference type="InterPro" id="IPR027417">
    <property type="entry name" value="P-loop_NTPase"/>
</dbReference>
<sequence length="931" mass="101860">MDSVDEGVPASRDQPLPLLWTASSVAKRLRDLRPPRMDEARRADDRLRADGRRAAYLRAAAVLGPFDPALLPAIGPTSVEQSDGGGVSLIADDCVAFSTEAGEGRWLLRPEIRRDTLLRMDRTDLEIAISDTAEDFPNDAVRSTLSRWMLQGSASELSSLSLSELTTLGEVVGWYGPETEGLPDAKLIARETAVRRLRAPFEHLLGGRFQGREVEQRELRSYVDVLDSQSFLESASRALEGVSRWASGGRSGAYVLHAPGGMGKSSLIAKFITDHVDTVGDTLPVAYLDWEDPKLVAREPETMIIECARQLALRFPRGALAELRQEAADALDDRRSAKDARSRDGAFAIQSERTGGSRRDVQELAMRLGQKLAASLGSDTSLTPLLVVLDTFERVQRYGRPEIDSVRWPLEALQKVLPRLRVIIATRVPLADFLLNYNEATVRALMGLDKRAATAFLVHDGVDRRTAAEVAGRIDGSPLSLRLASEIYRRDAGSGSSRLEGITNTKWLIFSVSQAQIQSQLYRRYLDQVTDLSVRRLAHPGLIVRRIDPDVLLHVLAAPCGLSLSGRSQAEALFERLRHEITLVEPNPDGSVRHRSDLRRLMLGLMIADDPERASDIHRRAVVHYVVRSRSENGDFLADRAEEIYHLLMLGSEPSLLEQRWVEGLAPYLQDAMDEIPHSRKAFLASMLGLDIDESVRASADLGEKEKDVANKAQRSLEFDEFDHALSILRSQPQRSEGSPLYRLEAMALHGLGRDAEAYDAAKGAVAAASERGDRSFLCATLHLAAELAFRAGLASNAIDHLRQAETLAQDADHADCAGLQLATLTLLALTQMASGIDHDLPTTARRLALASARQDVEASRSGAAVDDVTRTAAARALERIRDWEAGSGTSEVHGPSNLFGPSSQAAVAGKQLLRAFAAVKKARGTPPART</sequence>